<dbReference type="RefSeq" id="WP_198499411.1">
    <property type="nucleotide sequence ID" value="NZ_CP065989.1"/>
</dbReference>
<feature type="transmembrane region" description="Helical" evidence="1">
    <location>
        <begin position="30"/>
        <end position="49"/>
    </location>
</feature>
<evidence type="ECO:0000313" key="2">
    <source>
        <dbReference type="EMBL" id="QQB14340.1"/>
    </source>
</evidence>
<dbReference type="EMBL" id="CP065989">
    <property type="protein sequence ID" value="QQB14340.1"/>
    <property type="molecule type" value="Genomic_DNA"/>
</dbReference>
<organism evidence="2 3">
    <name type="scientific">Brevibacterium casei</name>
    <dbReference type="NCBI Taxonomy" id="33889"/>
    <lineage>
        <taxon>Bacteria</taxon>
        <taxon>Bacillati</taxon>
        <taxon>Actinomycetota</taxon>
        <taxon>Actinomycetes</taxon>
        <taxon>Micrococcales</taxon>
        <taxon>Brevibacteriaceae</taxon>
        <taxon>Brevibacterium</taxon>
    </lineage>
</organism>
<feature type="transmembrane region" description="Helical" evidence="1">
    <location>
        <begin position="61"/>
        <end position="78"/>
    </location>
</feature>
<keyword evidence="1" id="KW-0472">Membrane</keyword>
<proteinExistence type="predicted"/>
<sequence>MPLVIIAALLLSVISVGRNGQSVPETASALSSVQVIAAILAGAGLWVSLRRKVRAVPADRFALLGALVYLVVMMTLSSGIVSPIAIYATALPLSFYVAWLVTRAQSANADGTE</sequence>
<reference evidence="2 3" key="1">
    <citation type="submission" date="2020-12" db="EMBL/GenBank/DDBJ databases">
        <title>FDA dAtabase for Regulatory Grade micrObial Sequences (FDA-ARGOS): Supporting development and validation of Infectious Disease Dx tests.</title>
        <authorList>
            <person name="Sproer C."/>
            <person name="Gronow S."/>
            <person name="Severitt S."/>
            <person name="Schroder I."/>
            <person name="Tallon L."/>
            <person name="Sadzewicz L."/>
            <person name="Zhao X."/>
            <person name="Boylan J."/>
            <person name="Ott S."/>
            <person name="Bowen H."/>
            <person name="Vavikolanu K."/>
            <person name="Mehta A."/>
            <person name="Aluvathingal J."/>
            <person name="Nadendla S."/>
            <person name="Lowell S."/>
            <person name="Myers T."/>
            <person name="Yan Y."/>
            <person name="Sichtig H."/>
        </authorList>
    </citation>
    <scope>NUCLEOTIDE SEQUENCE [LARGE SCALE GENOMIC DNA]</scope>
    <source>
        <strain evidence="2 3">FDAARGOS_990</strain>
    </source>
</reference>
<accession>A0A7T3ZZ56</accession>
<gene>
    <name evidence="2" type="ORF">I6H47_16645</name>
</gene>
<feature type="transmembrane region" description="Helical" evidence="1">
    <location>
        <begin position="84"/>
        <end position="102"/>
    </location>
</feature>
<name>A0A7T3ZZ56_9MICO</name>
<keyword evidence="1" id="KW-1133">Transmembrane helix</keyword>
<dbReference type="AlphaFoldDB" id="A0A7T3ZZ56"/>
<evidence type="ECO:0000256" key="1">
    <source>
        <dbReference type="SAM" id="Phobius"/>
    </source>
</evidence>
<evidence type="ECO:0000313" key="3">
    <source>
        <dbReference type="Proteomes" id="UP000595374"/>
    </source>
</evidence>
<dbReference type="Proteomes" id="UP000595374">
    <property type="component" value="Chromosome"/>
</dbReference>
<protein>
    <submittedName>
        <fullName evidence="2">Uncharacterized protein</fullName>
    </submittedName>
</protein>
<keyword evidence="1" id="KW-0812">Transmembrane</keyword>